<evidence type="ECO:0000313" key="11">
    <source>
        <dbReference type="EMBL" id="OJD10569.1"/>
    </source>
</evidence>
<dbReference type="Proteomes" id="UP000242791">
    <property type="component" value="Unassembled WGS sequence"/>
</dbReference>
<reference evidence="11 12" key="1">
    <citation type="submission" date="2015-08" db="EMBL/GenBank/DDBJ databases">
        <title>Emmonsia species relationships and genome sequence.</title>
        <authorList>
            <person name="Cuomo C.A."/>
            <person name="Schwartz I.S."/>
            <person name="Kenyon C."/>
            <person name="De Hoog G.S."/>
            <person name="Govender N.P."/>
            <person name="Botha A."/>
            <person name="Moreno L."/>
            <person name="De Vries M."/>
            <person name="Munoz J.F."/>
            <person name="Stielow J.B."/>
        </authorList>
    </citation>
    <scope>NUCLEOTIDE SEQUENCE [LARGE SCALE GENOMIC DNA]</scope>
    <source>
        <strain evidence="11 12">EI222</strain>
    </source>
</reference>
<evidence type="ECO:0000256" key="2">
    <source>
        <dbReference type="ARBA" id="ARBA00022553"/>
    </source>
</evidence>
<comment type="caution">
    <text evidence="11">The sequence shown here is derived from an EMBL/GenBank/DDBJ whole genome shotgun (WGS) entry which is preliminary data.</text>
</comment>
<dbReference type="Gene3D" id="1.10.10.1180">
    <property type="entry name" value="MAN1, winged-helix domain"/>
    <property type="match status" value="1"/>
</dbReference>
<sequence length="664" mass="74824">MASDLESNNELAYLNPNFDLSSLTVPRIRSILVNHDVSYPASAKKAQLIEILENEVLPHAKKLLRERDRVRRTSKGIINMPRNGTSLGGEDDDQERGSMPPPSTPATSRRGRSRTSTRASTAETDESALSHRPSPLTSRRRSTTTKHPRQSDTETGEDLGSIEETPRRSTARKTRKSETFSTPRASVTSEILPTPSKHKVRDEGVFTDDNPFQRGSSPIEAKHHQRARTLNIGRKRRSCTRYSTEPPDTYDRRMRKTEPVKVKQEEDVDVPTRPTFEMNVPRFSTPKVEESDEDGVLEPGEEFTPDEWQNLAEEQAVKGGLTSVVRRRQARKQGKLSKTAPWMVIISLLGGFGVWWRKEKIEIGYCGVGKPHWSLADTKVPEWAEILEPKCEPCPPHAFCYPEFDVRCEQDFVLKPHPLSLGGLVPLPPTCEPDGEKVRRVKSVADRAIDALRERRAKWECGEPNKADGTEVLSPGMTASELKDELNKKKRKGMSEEEFEELWRGAIGEITSHDEIVTSPQSPSDSVTYTSTSLSRLSLSCAFRRHLRLSLFAYRFPIFFLALLVGAAAYARSKLLVRRSDAARIPSLVNMTLDRLATQAVLHARGEALESWISVGQLRDDVLRDELKGSRRESLWKRVRSFVEGNARPFYSPDGADERPGHHP</sequence>
<evidence type="ECO:0000256" key="1">
    <source>
        <dbReference type="ARBA" id="ARBA00004540"/>
    </source>
</evidence>
<dbReference type="GO" id="GO:0034399">
    <property type="term" value="C:nuclear periphery"/>
    <property type="evidence" value="ECO:0007669"/>
    <property type="project" value="TreeGrafter"/>
</dbReference>
<dbReference type="PANTHER" id="PTHR47808">
    <property type="entry name" value="INNER NUCLEAR MEMBRANE PROTEIN HEH2-RELATED"/>
    <property type="match status" value="1"/>
</dbReference>
<evidence type="ECO:0000256" key="5">
    <source>
        <dbReference type="ARBA" id="ARBA00023136"/>
    </source>
</evidence>
<dbReference type="STRING" id="1658174.A0A1J9P193"/>
<dbReference type="InterPro" id="IPR018996">
    <property type="entry name" value="Man1/Src1-like_C"/>
</dbReference>
<dbReference type="Pfam" id="PF09402">
    <property type="entry name" value="MSC"/>
    <property type="match status" value="1"/>
</dbReference>
<feature type="non-terminal residue" evidence="11">
    <location>
        <position position="664"/>
    </location>
</feature>
<dbReference type="GO" id="GO:0071763">
    <property type="term" value="P:nuclear membrane organization"/>
    <property type="evidence" value="ECO:0007669"/>
    <property type="project" value="TreeGrafter"/>
</dbReference>
<comment type="subcellular location">
    <subcellularLocation>
        <location evidence="1">Nucleus inner membrane</location>
    </subcellularLocation>
</comment>
<keyword evidence="2" id="KW-0597">Phosphoprotein</keyword>
<keyword evidence="3 8" id="KW-0812">Transmembrane</keyword>
<feature type="transmembrane region" description="Helical" evidence="8">
    <location>
        <begin position="336"/>
        <end position="356"/>
    </location>
</feature>
<evidence type="ECO:0000256" key="8">
    <source>
        <dbReference type="SAM" id="Phobius"/>
    </source>
</evidence>
<dbReference type="GO" id="GO:0003682">
    <property type="term" value="F:chromatin binding"/>
    <property type="evidence" value="ECO:0007669"/>
    <property type="project" value="InterPro"/>
</dbReference>
<dbReference type="VEuPathDB" id="FungiDB:ACJ73_09754"/>
<dbReference type="Gene3D" id="1.10.720.30">
    <property type="entry name" value="SAP domain"/>
    <property type="match status" value="1"/>
</dbReference>
<gene>
    <name evidence="11" type="ORF">ACJ73_09754</name>
</gene>
<keyword evidence="5 8" id="KW-0472">Membrane</keyword>
<keyword evidence="12" id="KW-1185">Reference proteome</keyword>
<name>A0A1J9P193_9EURO</name>
<evidence type="ECO:0000256" key="6">
    <source>
        <dbReference type="ARBA" id="ARBA00023242"/>
    </source>
</evidence>
<accession>A0A1J9P193</accession>
<dbReference type="EMBL" id="LGTZ01002954">
    <property type="protein sequence ID" value="OJD10569.1"/>
    <property type="molecule type" value="Genomic_DNA"/>
</dbReference>
<evidence type="ECO:0000259" key="9">
    <source>
        <dbReference type="Pfam" id="PF09402"/>
    </source>
</evidence>
<dbReference type="CDD" id="cd12935">
    <property type="entry name" value="LEM_like"/>
    <property type="match status" value="1"/>
</dbReference>
<dbReference type="InterPro" id="IPR044780">
    <property type="entry name" value="Heh2/Src1"/>
</dbReference>
<dbReference type="InterPro" id="IPR036361">
    <property type="entry name" value="SAP_dom_sf"/>
</dbReference>
<feature type="domain" description="HeH/LEM" evidence="10">
    <location>
        <begin position="20"/>
        <end position="54"/>
    </location>
</feature>
<feature type="compositionally biased region" description="Polar residues" evidence="7">
    <location>
        <begin position="179"/>
        <end position="191"/>
    </location>
</feature>
<dbReference type="GO" id="GO:0005783">
    <property type="term" value="C:endoplasmic reticulum"/>
    <property type="evidence" value="ECO:0007669"/>
    <property type="project" value="TreeGrafter"/>
</dbReference>
<evidence type="ECO:0000313" key="12">
    <source>
        <dbReference type="Proteomes" id="UP000242791"/>
    </source>
</evidence>
<protein>
    <recommendedName>
        <fullName evidence="13">LEM-like domain-containing protein</fullName>
    </recommendedName>
</protein>
<feature type="region of interest" description="Disordered" evidence="7">
    <location>
        <begin position="74"/>
        <end position="226"/>
    </location>
</feature>
<keyword evidence="4 8" id="KW-1133">Transmembrane helix</keyword>
<keyword evidence="6" id="KW-0539">Nucleus</keyword>
<evidence type="ECO:0000256" key="4">
    <source>
        <dbReference type="ARBA" id="ARBA00022989"/>
    </source>
</evidence>
<dbReference type="Pfam" id="PF12949">
    <property type="entry name" value="HeH"/>
    <property type="match status" value="1"/>
</dbReference>
<dbReference type="PANTHER" id="PTHR47808:SF2">
    <property type="entry name" value="LEM DOMAIN-CONTAINING PROTEIN 2"/>
    <property type="match status" value="1"/>
</dbReference>
<organism evidence="11 12">
    <name type="scientific">Blastomyces percursus</name>
    <dbReference type="NCBI Taxonomy" id="1658174"/>
    <lineage>
        <taxon>Eukaryota</taxon>
        <taxon>Fungi</taxon>
        <taxon>Dikarya</taxon>
        <taxon>Ascomycota</taxon>
        <taxon>Pezizomycotina</taxon>
        <taxon>Eurotiomycetes</taxon>
        <taxon>Eurotiomycetidae</taxon>
        <taxon>Onygenales</taxon>
        <taxon>Ajellomycetaceae</taxon>
        <taxon>Blastomyces</taxon>
    </lineage>
</organism>
<proteinExistence type="predicted"/>
<evidence type="ECO:0000256" key="7">
    <source>
        <dbReference type="SAM" id="MobiDB-lite"/>
    </source>
</evidence>
<evidence type="ECO:0000259" key="10">
    <source>
        <dbReference type="Pfam" id="PF12949"/>
    </source>
</evidence>
<feature type="domain" description="Man1/Src1-like C-terminal" evidence="9">
    <location>
        <begin position="345"/>
        <end position="647"/>
    </location>
</feature>
<evidence type="ECO:0000256" key="3">
    <source>
        <dbReference type="ARBA" id="ARBA00022692"/>
    </source>
</evidence>
<feature type="compositionally biased region" description="Basic residues" evidence="7">
    <location>
        <begin position="138"/>
        <end position="148"/>
    </location>
</feature>
<dbReference type="InterPro" id="IPR025856">
    <property type="entry name" value="HeH/LEM_domain"/>
</dbReference>
<dbReference type="InterPro" id="IPR041885">
    <property type="entry name" value="MAN1_winged_helix_dom"/>
</dbReference>
<dbReference type="OrthoDB" id="2503928at2759"/>
<feature type="transmembrane region" description="Helical" evidence="8">
    <location>
        <begin position="552"/>
        <end position="571"/>
    </location>
</feature>
<dbReference type="AlphaFoldDB" id="A0A1J9P193"/>
<dbReference type="GO" id="GO:0005637">
    <property type="term" value="C:nuclear inner membrane"/>
    <property type="evidence" value="ECO:0007669"/>
    <property type="project" value="UniProtKB-SubCell"/>
</dbReference>
<evidence type="ECO:0008006" key="13">
    <source>
        <dbReference type="Google" id="ProtNLM"/>
    </source>
</evidence>